<keyword evidence="5" id="KW-0949">S-adenosyl-L-methionine</keyword>
<gene>
    <name evidence="10" type="ORF">ACO22_00865</name>
</gene>
<feature type="domain" description="GFO/IDH/MocA-like oxidoreductase" evidence="9">
    <location>
        <begin position="387"/>
        <end position="484"/>
    </location>
</feature>
<organism evidence="10 11">
    <name type="scientific">Paracoccidioides brasiliensis</name>
    <dbReference type="NCBI Taxonomy" id="121759"/>
    <lineage>
        <taxon>Eukaryota</taxon>
        <taxon>Fungi</taxon>
        <taxon>Dikarya</taxon>
        <taxon>Ascomycota</taxon>
        <taxon>Pezizomycotina</taxon>
        <taxon>Eurotiomycetes</taxon>
        <taxon>Eurotiomycetidae</taxon>
        <taxon>Onygenales</taxon>
        <taxon>Ajellomycetaceae</taxon>
        <taxon>Paracoccidioides</taxon>
    </lineage>
</organism>
<evidence type="ECO:0000256" key="5">
    <source>
        <dbReference type="ARBA" id="ARBA00022691"/>
    </source>
</evidence>
<dbReference type="VEuPathDB" id="FungiDB:PABG_11076"/>
<dbReference type="VEuPathDB" id="FungiDB:PADG_11464"/>
<evidence type="ECO:0000256" key="7">
    <source>
        <dbReference type="ARBA" id="ARBA00023453"/>
    </source>
</evidence>
<dbReference type="PANTHER" id="PTHR43836:SF2">
    <property type="entry name" value="CATECHOL O-METHYLTRANSFERASE 1-RELATED"/>
    <property type="match status" value="1"/>
</dbReference>
<evidence type="ECO:0000256" key="2">
    <source>
        <dbReference type="ARBA" id="ARBA00012880"/>
    </source>
</evidence>
<dbReference type="PANTHER" id="PTHR43836">
    <property type="entry name" value="CATECHOL O-METHYLTRANSFERASE 1-RELATED"/>
    <property type="match status" value="1"/>
</dbReference>
<comment type="caution">
    <text evidence="10">The sequence shown here is derived from an EMBL/GenBank/DDBJ whole genome shotgun (WGS) entry which is preliminary data.</text>
</comment>
<dbReference type="Gene3D" id="3.40.50.720">
    <property type="entry name" value="NAD(P)-binding Rossmann-like Domain"/>
    <property type="match status" value="1"/>
</dbReference>
<dbReference type="Pfam" id="PF22725">
    <property type="entry name" value="GFO_IDH_MocA_C3"/>
    <property type="match status" value="1"/>
</dbReference>
<dbReference type="SUPFAM" id="SSF51735">
    <property type="entry name" value="NAD(P)-binding Rossmann-fold domains"/>
    <property type="match status" value="1"/>
</dbReference>
<evidence type="ECO:0000256" key="6">
    <source>
        <dbReference type="ARBA" id="ARBA00022939"/>
    </source>
</evidence>
<dbReference type="GO" id="GO:0006584">
    <property type="term" value="P:catecholamine metabolic process"/>
    <property type="evidence" value="ECO:0007669"/>
    <property type="project" value="UniProtKB-KW"/>
</dbReference>
<proteinExistence type="inferred from homology"/>
<evidence type="ECO:0000259" key="8">
    <source>
        <dbReference type="Pfam" id="PF01408"/>
    </source>
</evidence>
<keyword evidence="3" id="KW-0489">Methyltransferase</keyword>
<dbReference type="Pfam" id="PF01408">
    <property type="entry name" value="GFO_IDH_MocA"/>
    <property type="match status" value="1"/>
</dbReference>
<dbReference type="InterPro" id="IPR029063">
    <property type="entry name" value="SAM-dependent_MTases_sf"/>
</dbReference>
<dbReference type="InterPro" id="IPR002935">
    <property type="entry name" value="SAM_O-MeTrfase"/>
</dbReference>
<evidence type="ECO:0000313" key="10">
    <source>
        <dbReference type="EMBL" id="ODH44332.1"/>
    </source>
</evidence>
<evidence type="ECO:0000256" key="1">
    <source>
        <dbReference type="ARBA" id="ARBA00010928"/>
    </source>
</evidence>
<evidence type="ECO:0000256" key="4">
    <source>
        <dbReference type="ARBA" id="ARBA00022679"/>
    </source>
</evidence>
<dbReference type="InterPro" id="IPR000683">
    <property type="entry name" value="Gfo/Idh/MocA-like_OxRdtase_N"/>
</dbReference>
<comment type="similarity">
    <text evidence="7">Belongs to the class I-like SAM-binding methyltransferase superfamily. Cation-dependent O-methyltransferase family.</text>
</comment>
<dbReference type="Gene3D" id="3.30.360.10">
    <property type="entry name" value="Dihydrodipicolinate Reductase, domain 2"/>
    <property type="match status" value="1"/>
</dbReference>
<dbReference type="SUPFAM" id="SSF55347">
    <property type="entry name" value="Glyceraldehyde-3-phosphate dehydrogenase-like, C-terminal domain"/>
    <property type="match status" value="1"/>
</dbReference>
<dbReference type="PROSITE" id="PS51682">
    <property type="entry name" value="SAM_OMT_I"/>
    <property type="match status" value="1"/>
</dbReference>
<protein>
    <recommendedName>
        <fullName evidence="2">catechol O-methyltransferase</fullName>
        <ecNumber evidence="2">2.1.1.6</ecNumber>
    </recommendedName>
</protein>
<dbReference type="GO" id="GO:0032259">
    <property type="term" value="P:methylation"/>
    <property type="evidence" value="ECO:0007669"/>
    <property type="project" value="UniProtKB-KW"/>
</dbReference>
<dbReference type="EC" id="2.1.1.6" evidence="2"/>
<accession>A0A1D2JN29</accession>
<dbReference type="Gene3D" id="3.40.50.150">
    <property type="entry name" value="Vaccinia Virus protein VP39"/>
    <property type="match status" value="1"/>
</dbReference>
<dbReference type="Pfam" id="PF13578">
    <property type="entry name" value="Methyltransf_24"/>
    <property type="match status" value="1"/>
</dbReference>
<dbReference type="SUPFAM" id="SSF53335">
    <property type="entry name" value="S-adenosyl-L-methionine-dependent methyltransferases"/>
    <property type="match status" value="1"/>
</dbReference>
<evidence type="ECO:0000259" key="9">
    <source>
        <dbReference type="Pfam" id="PF22725"/>
    </source>
</evidence>
<dbReference type="EMBL" id="LZYO01000019">
    <property type="protein sequence ID" value="ODH44332.1"/>
    <property type="molecule type" value="Genomic_DNA"/>
</dbReference>
<name>A0A1D2JN29_PARBR</name>
<comment type="similarity">
    <text evidence="1">Belongs to the Gfo/Idh/MocA family.</text>
</comment>
<dbReference type="InterPro" id="IPR036291">
    <property type="entry name" value="NAD(P)-bd_dom_sf"/>
</dbReference>
<keyword evidence="4" id="KW-0808">Transferase</keyword>
<reference evidence="10 11" key="1">
    <citation type="submission" date="2016-06" db="EMBL/GenBank/DDBJ databases">
        <authorList>
            <person name="Kjaerup R.B."/>
            <person name="Dalgaard T.S."/>
            <person name="Juul-Madsen H.R."/>
        </authorList>
    </citation>
    <scope>NUCLEOTIDE SEQUENCE [LARGE SCALE GENOMIC DNA]</scope>
    <source>
        <strain evidence="10 11">Pb300</strain>
    </source>
</reference>
<dbReference type="VEuPathDB" id="FungiDB:PABG_00243"/>
<dbReference type="Proteomes" id="UP000242814">
    <property type="component" value="Unassembled WGS sequence"/>
</dbReference>
<dbReference type="GO" id="GO:0008171">
    <property type="term" value="F:O-methyltransferase activity"/>
    <property type="evidence" value="ECO:0007669"/>
    <property type="project" value="InterPro"/>
</dbReference>
<sequence>MMGVDRPYLPKPETHCGDGREVELLHYIYSLPNLEELRGSPSKIVEAIDQYGRDNYYLMNVGSIKGPIITSLIAAVKPQVMVELGGYVGYSAILFGDAVRKAGGKRYYSLEKDPVFGAVSTLLLNLAGLGDFVQVIIGPSDISLYNLHRSGTINRIDLLFLDHYKPAYVADLKLCEQLEMIVPGSILAADNVISPGNPPYLKYVRSNVEEKRHEAASNPAACRGYDLRGFSKSIINRYGISGEKATTAVSIYGNPNLIYESRLVNSFEPTGEPIFHIPFVEAVPEFNLYAVVQRNPNPANDAGKDYPGIQSYRSTEEMVKDASVDVVVVTTTTETHSAFAQLALEAEKHAIVKKPFTPTRQEAYELVPPIGEPEAFNFHRRWDAGFITLSTLVTDDSLGRITDFEAHFYRHLPEIPTKSSWKTKPMPGNGALYDLGTHLIDQVVYLLGLPKKLTGSVGSQREDNDSGYEDSFTLLLHYDRNLATKINSEHAQGLEITVTARNQVTDMGSTSKYYVNLQGLSLAGEGDVPVSASEASSIVRLVELARESSKLGKTLDM</sequence>
<evidence type="ECO:0000313" key="11">
    <source>
        <dbReference type="Proteomes" id="UP000242814"/>
    </source>
</evidence>
<dbReference type="GO" id="GO:0000166">
    <property type="term" value="F:nucleotide binding"/>
    <property type="evidence" value="ECO:0007669"/>
    <property type="project" value="InterPro"/>
</dbReference>
<dbReference type="AlphaFoldDB" id="A0A1D2JN29"/>
<evidence type="ECO:0000256" key="3">
    <source>
        <dbReference type="ARBA" id="ARBA00022603"/>
    </source>
</evidence>
<feature type="domain" description="Gfo/Idh/MocA-like oxidoreductase N-terminal" evidence="8">
    <location>
        <begin position="276"/>
        <end position="367"/>
    </location>
</feature>
<keyword evidence="6" id="KW-0128">Catecholamine metabolism</keyword>
<dbReference type="VEuPathDB" id="FungiDB:PADG_02644"/>
<dbReference type="InterPro" id="IPR055170">
    <property type="entry name" value="GFO_IDH_MocA-like_dom"/>
</dbReference>